<keyword evidence="11" id="KW-1185">Reference proteome</keyword>
<dbReference type="InterPro" id="IPR001775">
    <property type="entry name" value="GspD/PilQ"/>
</dbReference>
<keyword evidence="4" id="KW-0653">Protein transport</keyword>
<dbReference type="EMBL" id="SHNP01000003">
    <property type="protein sequence ID" value="MCX2973882.1"/>
    <property type="molecule type" value="Genomic_DNA"/>
</dbReference>
<evidence type="ECO:0000256" key="7">
    <source>
        <dbReference type="RuleBase" id="RU004003"/>
    </source>
</evidence>
<dbReference type="PANTHER" id="PTHR30604:SF1">
    <property type="entry name" value="DNA UTILIZATION PROTEIN HOFQ"/>
    <property type="match status" value="1"/>
</dbReference>
<dbReference type="Proteomes" id="UP001143307">
    <property type="component" value="Unassembled WGS sequence"/>
</dbReference>
<evidence type="ECO:0000313" key="11">
    <source>
        <dbReference type="Proteomes" id="UP001143307"/>
    </source>
</evidence>
<evidence type="ECO:0000313" key="10">
    <source>
        <dbReference type="EMBL" id="MCX2973882.1"/>
    </source>
</evidence>
<evidence type="ECO:0000256" key="4">
    <source>
        <dbReference type="ARBA" id="ARBA00022927"/>
    </source>
</evidence>
<dbReference type="Gene3D" id="3.30.1370.130">
    <property type="match status" value="1"/>
</dbReference>
<dbReference type="PRINTS" id="PR00811">
    <property type="entry name" value="BCTERIALGSPD"/>
</dbReference>
<dbReference type="InterPro" id="IPR013355">
    <property type="entry name" value="Pilus_4_PilQ"/>
</dbReference>
<dbReference type="Pfam" id="PF11741">
    <property type="entry name" value="AMIN"/>
    <property type="match status" value="2"/>
</dbReference>
<dbReference type="Pfam" id="PF00263">
    <property type="entry name" value="Secretin"/>
    <property type="match status" value="1"/>
</dbReference>
<evidence type="ECO:0000256" key="3">
    <source>
        <dbReference type="ARBA" id="ARBA00022729"/>
    </source>
</evidence>
<dbReference type="NCBIfam" id="TIGR02515">
    <property type="entry name" value="IV_pilus_PilQ"/>
    <property type="match status" value="1"/>
</dbReference>
<comment type="caution">
    <text evidence="10">The sequence shown here is derived from an EMBL/GenBank/DDBJ whole genome shotgun (WGS) entry which is preliminary data.</text>
</comment>
<dbReference type="InterPro" id="IPR021731">
    <property type="entry name" value="AMIN_dom"/>
</dbReference>
<dbReference type="Gene3D" id="2.60.40.3470">
    <property type="match status" value="1"/>
</dbReference>
<proteinExistence type="inferred from homology"/>
<keyword evidence="6" id="KW-0998">Cell outer membrane</keyword>
<dbReference type="InterPro" id="IPR038591">
    <property type="entry name" value="NolW-like_sf"/>
</dbReference>
<evidence type="ECO:0000256" key="1">
    <source>
        <dbReference type="ARBA" id="ARBA00004370"/>
    </source>
</evidence>
<dbReference type="InterPro" id="IPR004846">
    <property type="entry name" value="T2SS/T3SS_dom"/>
</dbReference>
<dbReference type="RefSeq" id="WP_279252988.1">
    <property type="nucleotide sequence ID" value="NZ_SHNP01000003.1"/>
</dbReference>
<name>A0ABT3SV68_9GAMM</name>
<feature type="domain" description="Secretin/TonB short N-terminal" evidence="9">
    <location>
        <begin position="292"/>
        <end position="340"/>
    </location>
</feature>
<dbReference type="InterPro" id="IPR005644">
    <property type="entry name" value="NolW-like"/>
</dbReference>
<dbReference type="Pfam" id="PF07660">
    <property type="entry name" value="STN"/>
    <property type="match status" value="1"/>
</dbReference>
<evidence type="ECO:0000259" key="9">
    <source>
        <dbReference type="SMART" id="SM00965"/>
    </source>
</evidence>
<dbReference type="PANTHER" id="PTHR30604">
    <property type="entry name" value="PROTEIN TRANSPORT PROTEIN HOFQ"/>
    <property type="match status" value="1"/>
</dbReference>
<gene>
    <name evidence="10" type="ORF">EYC87_09855</name>
</gene>
<evidence type="ECO:0000256" key="6">
    <source>
        <dbReference type="ARBA" id="ARBA00023237"/>
    </source>
</evidence>
<dbReference type="Gene3D" id="2.60.40.3500">
    <property type="match status" value="1"/>
</dbReference>
<comment type="similarity">
    <text evidence="7">Belongs to the bacterial secretin family.</text>
</comment>
<evidence type="ECO:0000256" key="5">
    <source>
        <dbReference type="ARBA" id="ARBA00023136"/>
    </source>
</evidence>
<dbReference type="Gene3D" id="3.30.1370.120">
    <property type="match status" value="1"/>
</dbReference>
<dbReference type="InterPro" id="IPR051808">
    <property type="entry name" value="Type_IV_pilus_biogenesis"/>
</dbReference>
<evidence type="ECO:0000256" key="8">
    <source>
        <dbReference type="RuleBase" id="RU004004"/>
    </source>
</evidence>
<evidence type="ECO:0000256" key="2">
    <source>
        <dbReference type="ARBA" id="ARBA00022448"/>
    </source>
</evidence>
<comment type="subcellular location">
    <subcellularLocation>
        <location evidence="8">Cell outer membrane</location>
    </subcellularLocation>
    <subcellularLocation>
        <location evidence="1">Membrane</location>
    </subcellularLocation>
</comment>
<reference evidence="10" key="1">
    <citation type="submission" date="2019-02" db="EMBL/GenBank/DDBJ databases">
        <authorList>
            <person name="Li S.-H."/>
        </authorList>
    </citation>
    <scope>NUCLEOTIDE SEQUENCE</scope>
    <source>
        <strain evidence="10">IMCC8485</strain>
    </source>
</reference>
<dbReference type="Pfam" id="PF03958">
    <property type="entry name" value="Secretin_N"/>
    <property type="match status" value="1"/>
</dbReference>
<keyword evidence="3" id="KW-0732">Signal</keyword>
<dbReference type="InterPro" id="IPR011662">
    <property type="entry name" value="Secretin/TonB_short_N"/>
</dbReference>
<protein>
    <submittedName>
        <fullName evidence="10">Type IV pilus secretin PilQ</fullName>
    </submittedName>
</protein>
<dbReference type="SMART" id="SM00965">
    <property type="entry name" value="STN"/>
    <property type="match status" value="1"/>
</dbReference>
<accession>A0ABT3SV68</accession>
<organism evidence="10 11">
    <name type="scientific">Candidatus Seongchinamella marina</name>
    <dbReference type="NCBI Taxonomy" id="2518990"/>
    <lineage>
        <taxon>Bacteria</taxon>
        <taxon>Pseudomonadati</taxon>
        <taxon>Pseudomonadota</taxon>
        <taxon>Gammaproteobacteria</taxon>
        <taxon>Cellvibrionales</taxon>
        <taxon>Halieaceae</taxon>
        <taxon>Seongchinamella</taxon>
    </lineage>
</organism>
<sequence length="692" mass="75246">MRPLVGLTLGVWAFAVQAEPTITDIEFSSRPGSKFEVRLDFDQTPPDMKAYTIEKPARIAVDFPGTASGLDQKRYSLSYGNATGVVVLESGDRTRMVVNLVKLVPYETRVEGNSLFLVVGQDGTDYVKATSDPNRLKTEVSPVIDVVSEISDLQFQRTGNGEGRLTLELTDPSVDVNVFSEAGDIKVQFLDTNVPERLMRRYDVTDFATPVDSVDVNTTERGATLTMKTTGDFDYLAYQTNNQYVLSVKPLSAKEMEKRKNEFSYVGDRISLNFQDIEVRAVLQLIADFTELNLVASDTVSGRITLRLQNVPWDQALELVLKTKGLDKRQIGNVLMVAPAAEIAERERQEIESNKQIAELAPLQSEFVRIRYAQAQQIVGLFQAGSEDGGSLISQRGSVVVDARTNSLIITDTAAKLAEIRELIEQVDIPVRQVMIESRIVIAQSDLTHSLGIEWGGGYIDDVNGNILSASGDSQNVIGLNNSIINGETPSLSYPGALLVDLGVASTSGFALGFTSNDLFLTAEISALEAAGQGEVVSQPKVITGDKQQATIKSGTEIPYQEAAASGATSTSFKEAVLELEVTPNITPDDRVMLDLNVKQDSVGDLVPSGRGGFIPSIDTTEITTQVLVGNGETVVLGGVFKTEDLETVNKVPFFGDIPYVGAFFRSETRNNTKTETLIFITPRILADTLLD</sequence>
<keyword evidence="5" id="KW-0472">Membrane</keyword>
<keyword evidence="2 8" id="KW-0813">Transport</keyword>